<dbReference type="Gene3D" id="1.20.920.10">
    <property type="entry name" value="Bromodomain-like"/>
    <property type="match status" value="2"/>
</dbReference>
<dbReference type="InterPro" id="IPR036427">
    <property type="entry name" value="Bromodomain-like_sf"/>
</dbReference>
<evidence type="ECO:0000256" key="8">
    <source>
        <dbReference type="PROSITE-ProRule" id="PRU00035"/>
    </source>
</evidence>
<keyword evidence="6" id="KW-0539">Nucleus</keyword>
<sequence>MPLVDYDEDDSDEEREREGEKPFSLTNFLFGNVSEEGKLEDDYLEEDAKEHLENLNTQRISCLTDQLSDVRLEVEGHPGETSSTTSVVQDPIGVDLLPNRDDTGGFSPSAVDFSDFNETIAVDDDYDEIPPAPAPTASSSNQVDRILAGSATADGSPDWDAEMTVEKTNFEEDRNRNTGIAVEAKPEPDSMEAELVAAAREAQLNSSFDSGVFSGSSSQGSQSDELTQTAADDATSVNEPNSDSSITTPRLIIDPECEDPAQKQQPLNTPLASVLPPEVANINVLNTPLASVLPPELANINVNDVFPDFKPDVVLRFSRLFGPGRPSSLPKRWVNFRKKTEPEPEEESEDVAASDEDDEAALERACREAWPITRPDSSDEGSVAAPVEAPITLVNALDLGEVQPPKRLTSSAIPPWRYGPAQYWYDSMGVDPTGEDFDYGASLKRKESRPASSALPFGKMNMKVEVNEEAFLMVSLTNWEQDIIWDGAQFKREAERILADRRTAAGWLPNTAYRTAAAFLGQAKSASGQPAPLDMKHDSIFPAENDDLVSGNWEKDIIWDADNIEDLPEPAVLMLDPNDPNIIMSIPDEEEYENSPLMKEPVSAGGKDAKEKKDMYKRSRMVLGKAGMLKEPMSPKSSHEHEPKNQWKDPFNLSNDEYYSPRMDEGNLKTTTGAVALQHSIPAIQLYHYFFPTTWPMPKLRQFHRSALKKYSNGQIILPGMHPVKNLAKTIRKREKQRELERINSGGGEMFFMKIPEDLSVQDGELILVEYSEEHPPLISQVGMATRVKNYLKRKPGKATEEESPVYDYGELTLAHTSPFLGALGPGQSLQALENNMFRAPIYQHRMRPTDFLIIRTRNSFFIREIGTIFTVGQECPLVEVPAPNSKKATNFIRDYLTAHIYRLFWQSTETPRRIKTEDVKKLFAHTPEAVVRKRLKVCADFQRAGGDSHWWSLKPDFRLPAEEEIRALVTPEDYCAFYSMRSAEQRLKDAGYARSSSFPARQRTTAMRSSTDRDADPTGRGEGFSYVKVASKVDKDKDGPAPAKRIVTGTDADLRKLSLNNAKSLLRKFGCKEDKIKALTRWEIIALVRELGGQQAKSGTEESMSKFARGNRFSAAEQQEKYKEESQRIFELQNRILASDEVLSTDEESEDDGDEDSGLDEAGRDLDFFIQSKKSSKELEREREEKEREELKKLLNREEEEAKKRKDKLISVAKPGDAGGDEPASAPVRKLKIIRTFRDSAGNTFDRVEYVSRPALIDAYVRIRETNDSGYIQQLSTLDSDKKDMVRKEKRRIQEQLRRGKKNDNPDAPPSPEPVKKPKKNYKEKKDLSVTCGACGQVGHMRTNKAVCPMAEQTITVAMTKEQEDQRFVNLTSESGLVKVEGAKITLKKEVLKQSEKIRQQSLVIKIPKNELQSDSAMDKAERKALRRERSEREPGDRPLGRPRKIPRTDMPEYLEKPRQATARRRVDPVVSLATELEVILNELRDKPDFIMFRAPVSKKDAPDYALYITDPIDLSTMRSKLNAGQYRSREDFLTDIMKIVSNSEKFNGKQSMLTNTAKSMLNICASRFAEREEDFKRLEKQINPLLDDDDQVALSWLLGLLLQNQLRPIEGSSLFHSTVDRKKVPNYHKVIKHPMNFDTIEQKAKTHQYQTAEQFLDDVRLIHSNCVQFNGQESPFTRTAELILQVAESACTDEAVRIAELETAIRNTMDAAETESVGTHVSDSDRHQRRPGSAFAVSHHDGDVDQAGAGVVSEMGDDETPRSPDSGDAFNADHHRPQPFDEESFSRNSVSSPPATVQQAVHLSLGGSSYYDDAQTGYEDDQEGSPPPPPSPPLAVVAGESGGAPFVVSPEEDDPMDGSSEPPTSSQPSLTRMSTLEDDLNVSDSDSEGDGTATSSRREAAATEEKLPPLEGEEEDDDGLWI</sequence>
<feature type="region of interest" description="Disordered" evidence="9">
    <location>
        <begin position="1711"/>
        <end position="1924"/>
    </location>
</feature>
<feature type="compositionally biased region" description="Basic and acidic residues" evidence="9">
    <location>
        <begin position="1898"/>
        <end position="1910"/>
    </location>
</feature>
<feature type="region of interest" description="Disordered" evidence="9">
    <location>
        <begin position="1094"/>
        <end position="1113"/>
    </location>
</feature>
<dbReference type="InterPro" id="IPR018359">
    <property type="entry name" value="Bromodomain_CS"/>
</dbReference>
<evidence type="ECO:0000313" key="12">
    <source>
        <dbReference type="Proteomes" id="UP000192578"/>
    </source>
</evidence>
<dbReference type="InterPro" id="IPR001487">
    <property type="entry name" value="Bromodomain"/>
</dbReference>
<dbReference type="InterPro" id="IPR022591">
    <property type="entry name" value="TAF1_HAT_dom"/>
</dbReference>
<feature type="compositionally biased region" description="Low complexity" evidence="9">
    <location>
        <begin position="209"/>
        <end position="224"/>
    </location>
</feature>
<feature type="compositionally biased region" description="Polar residues" evidence="9">
    <location>
        <begin position="225"/>
        <end position="248"/>
    </location>
</feature>
<dbReference type="Pfam" id="PF12157">
    <property type="entry name" value="DUF3591"/>
    <property type="match status" value="2"/>
</dbReference>
<proteinExistence type="inferred from homology"/>
<feature type="region of interest" description="Disordered" evidence="9">
    <location>
        <begin position="630"/>
        <end position="651"/>
    </location>
</feature>
<evidence type="ECO:0000256" key="2">
    <source>
        <dbReference type="ARBA" id="ARBA00009064"/>
    </source>
</evidence>
<dbReference type="GO" id="GO:0017025">
    <property type="term" value="F:TBP-class protein binding"/>
    <property type="evidence" value="ECO:0007669"/>
    <property type="project" value="InterPro"/>
</dbReference>
<dbReference type="PANTHER" id="PTHR13900">
    <property type="entry name" value="TRANSCRIPTION INITIATION FACTOR TFIID"/>
    <property type="match status" value="1"/>
</dbReference>
<comment type="similarity">
    <text evidence="2">Belongs to the TAF1 family.</text>
</comment>
<dbReference type="Gene3D" id="1.10.1100.10">
    <property type="entry name" value="TAFII-230 TBP-binding domain"/>
    <property type="match status" value="1"/>
</dbReference>
<feature type="compositionally biased region" description="Basic and acidic residues" evidence="9">
    <location>
        <begin position="637"/>
        <end position="647"/>
    </location>
</feature>
<dbReference type="Pfam" id="PF00439">
    <property type="entry name" value="Bromodomain"/>
    <property type="match status" value="2"/>
</dbReference>
<feature type="compositionally biased region" description="Basic and acidic residues" evidence="9">
    <location>
        <begin position="1194"/>
        <end position="1205"/>
    </location>
</feature>
<dbReference type="SUPFAM" id="SSF47370">
    <property type="entry name" value="Bromodomain"/>
    <property type="match status" value="2"/>
</dbReference>
<feature type="region of interest" description="Disordered" evidence="9">
    <location>
        <begin position="170"/>
        <end position="192"/>
    </location>
</feature>
<feature type="compositionally biased region" description="Polar residues" evidence="9">
    <location>
        <begin position="1863"/>
        <end position="1876"/>
    </location>
</feature>
<feature type="region of interest" description="Disordered" evidence="9">
    <location>
        <begin position="1"/>
        <end position="22"/>
    </location>
</feature>
<feature type="compositionally biased region" description="Acidic residues" evidence="9">
    <location>
        <begin position="1"/>
        <end position="13"/>
    </location>
</feature>
<feature type="compositionally biased region" description="Acidic residues" evidence="9">
    <location>
        <begin position="1913"/>
        <end position="1924"/>
    </location>
</feature>
<dbReference type="InterPro" id="IPR036741">
    <property type="entry name" value="TAFII-230_TBP-bd_sf"/>
</dbReference>
<feature type="region of interest" description="Disordered" evidence="9">
    <location>
        <begin position="1413"/>
        <end position="1451"/>
    </location>
</feature>
<evidence type="ECO:0000259" key="10">
    <source>
        <dbReference type="PROSITE" id="PS50014"/>
    </source>
</evidence>
<feature type="compositionally biased region" description="Polar residues" evidence="9">
    <location>
        <begin position="1788"/>
        <end position="1803"/>
    </location>
</feature>
<keyword evidence="3" id="KW-0805">Transcription regulation</keyword>
<organism evidence="11 12">
    <name type="scientific">Hypsibius exemplaris</name>
    <name type="common">Freshwater tardigrade</name>
    <dbReference type="NCBI Taxonomy" id="2072580"/>
    <lineage>
        <taxon>Eukaryota</taxon>
        <taxon>Metazoa</taxon>
        <taxon>Ecdysozoa</taxon>
        <taxon>Tardigrada</taxon>
        <taxon>Eutardigrada</taxon>
        <taxon>Parachela</taxon>
        <taxon>Hypsibioidea</taxon>
        <taxon>Hypsibiidae</taxon>
        <taxon>Hypsibius</taxon>
    </lineage>
</organism>
<feature type="region of interest" description="Disordered" evidence="9">
    <location>
        <begin position="591"/>
        <end position="611"/>
    </location>
</feature>
<evidence type="ECO:0000256" key="6">
    <source>
        <dbReference type="ARBA" id="ARBA00023242"/>
    </source>
</evidence>
<dbReference type="GO" id="GO:0051123">
    <property type="term" value="P:RNA polymerase II preinitiation complex assembly"/>
    <property type="evidence" value="ECO:0007669"/>
    <property type="project" value="TreeGrafter"/>
</dbReference>
<feature type="domain" description="Bromo" evidence="10">
    <location>
        <begin position="1486"/>
        <end position="1556"/>
    </location>
</feature>
<keyword evidence="4 8" id="KW-0103">Bromodomain</keyword>
<dbReference type="InterPro" id="IPR040240">
    <property type="entry name" value="TAF1"/>
</dbReference>
<dbReference type="Pfam" id="PF09247">
    <property type="entry name" value="TBP-binding"/>
    <property type="match status" value="1"/>
</dbReference>
<feature type="compositionally biased region" description="Basic and acidic residues" evidence="9">
    <location>
        <begin position="1011"/>
        <end position="1020"/>
    </location>
</feature>
<dbReference type="SUPFAM" id="SSF47055">
    <property type="entry name" value="TAF(II)230 TBP-binding fragment"/>
    <property type="match status" value="1"/>
</dbReference>
<comment type="subcellular location">
    <subcellularLocation>
        <location evidence="1">Nucleus</location>
    </subcellularLocation>
</comment>
<gene>
    <name evidence="11" type="ORF">BV898_11474</name>
</gene>
<feature type="compositionally biased region" description="Acidic residues" evidence="9">
    <location>
        <begin position="1878"/>
        <end position="1891"/>
    </location>
</feature>
<evidence type="ECO:0000256" key="3">
    <source>
        <dbReference type="ARBA" id="ARBA00023015"/>
    </source>
</evidence>
<dbReference type="SMART" id="SM00297">
    <property type="entry name" value="BROMO"/>
    <property type="match status" value="2"/>
</dbReference>
<feature type="region of interest" description="Disordered" evidence="9">
    <location>
        <begin position="209"/>
        <end position="249"/>
    </location>
</feature>
<feature type="region of interest" description="Disordered" evidence="9">
    <location>
        <begin position="1283"/>
        <end position="1325"/>
    </location>
</feature>
<comment type="caution">
    <text evidence="11">The sequence shown here is derived from an EMBL/GenBank/DDBJ whole genome shotgun (WGS) entry which is preliminary data.</text>
</comment>
<evidence type="ECO:0000256" key="9">
    <source>
        <dbReference type="SAM" id="MobiDB-lite"/>
    </source>
</evidence>
<feature type="compositionally biased region" description="Acidic residues" evidence="9">
    <location>
        <begin position="1144"/>
        <end position="1160"/>
    </location>
</feature>
<feature type="compositionally biased region" description="Basic and acidic residues" evidence="9">
    <location>
        <begin position="1283"/>
        <end position="1306"/>
    </location>
</feature>
<keyword evidence="12" id="KW-1185">Reference proteome</keyword>
<evidence type="ECO:0000256" key="5">
    <source>
        <dbReference type="ARBA" id="ARBA00023163"/>
    </source>
</evidence>
<accession>A0A1W0WGM6</accession>
<name>A0A1W0WGM6_HYPEX</name>
<dbReference type="GO" id="GO:0005669">
    <property type="term" value="C:transcription factor TFIID complex"/>
    <property type="evidence" value="ECO:0007669"/>
    <property type="project" value="InterPro"/>
</dbReference>
<feature type="region of interest" description="Disordered" evidence="9">
    <location>
        <begin position="995"/>
        <end position="1024"/>
    </location>
</feature>
<evidence type="ECO:0000256" key="1">
    <source>
        <dbReference type="ARBA" id="ARBA00004123"/>
    </source>
</evidence>
<evidence type="ECO:0000256" key="7">
    <source>
        <dbReference type="ARBA" id="ARBA00040102"/>
    </source>
</evidence>
<feature type="compositionally biased region" description="Polar residues" evidence="9">
    <location>
        <begin position="995"/>
        <end position="1010"/>
    </location>
</feature>
<dbReference type="InterPro" id="IPR009067">
    <property type="entry name" value="TAF_II_230-bd"/>
</dbReference>
<dbReference type="PANTHER" id="PTHR13900:SF0">
    <property type="entry name" value="TRANSCRIPTION INITIATION FACTOR TFIID SUBUNIT 1"/>
    <property type="match status" value="1"/>
</dbReference>
<feature type="compositionally biased region" description="Basic and acidic residues" evidence="9">
    <location>
        <begin position="1418"/>
        <end position="1441"/>
    </location>
</feature>
<feature type="region of interest" description="Disordered" evidence="9">
    <location>
        <begin position="1142"/>
        <end position="1162"/>
    </location>
</feature>
<feature type="region of interest" description="Disordered" evidence="9">
    <location>
        <begin position="1194"/>
        <end position="1227"/>
    </location>
</feature>
<dbReference type="PROSITE" id="PS00633">
    <property type="entry name" value="BROMODOMAIN_1"/>
    <property type="match status" value="1"/>
</dbReference>
<feature type="domain" description="Bromo" evidence="10">
    <location>
        <begin position="1609"/>
        <end position="1679"/>
    </location>
</feature>
<evidence type="ECO:0000313" key="11">
    <source>
        <dbReference type="EMBL" id="OQV14356.1"/>
    </source>
</evidence>
<dbReference type="OrthoDB" id="5752at2759"/>
<keyword evidence="5" id="KW-0804">Transcription</keyword>
<feature type="compositionally biased region" description="Acidic residues" evidence="9">
    <location>
        <begin position="343"/>
        <end position="358"/>
    </location>
</feature>
<reference evidence="12" key="1">
    <citation type="submission" date="2017-01" db="EMBL/GenBank/DDBJ databases">
        <title>Comparative genomics of anhydrobiosis in the tardigrade Hypsibius dujardini.</title>
        <authorList>
            <person name="Yoshida Y."/>
            <person name="Koutsovoulos G."/>
            <person name="Laetsch D."/>
            <person name="Stevens L."/>
            <person name="Kumar S."/>
            <person name="Horikawa D."/>
            <person name="Ishino K."/>
            <person name="Komine S."/>
            <person name="Tomita M."/>
            <person name="Blaxter M."/>
            <person name="Arakawa K."/>
        </authorList>
    </citation>
    <scope>NUCLEOTIDE SEQUENCE [LARGE SCALE GENOMIC DNA]</scope>
    <source>
        <strain evidence="12">Z151</strain>
    </source>
</reference>
<feature type="region of interest" description="Disordered" evidence="9">
    <location>
        <begin position="337"/>
        <end position="358"/>
    </location>
</feature>
<dbReference type="GO" id="GO:0004402">
    <property type="term" value="F:histone acetyltransferase activity"/>
    <property type="evidence" value="ECO:0007669"/>
    <property type="project" value="InterPro"/>
</dbReference>
<dbReference type="GO" id="GO:0016251">
    <property type="term" value="F:RNA polymerase II general transcription initiation factor activity"/>
    <property type="evidence" value="ECO:0007669"/>
    <property type="project" value="InterPro"/>
</dbReference>
<dbReference type="EMBL" id="MTYJ01000106">
    <property type="protein sequence ID" value="OQV14356.1"/>
    <property type="molecule type" value="Genomic_DNA"/>
</dbReference>
<dbReference type="Proteomes" id="UP000192578">
    <property type="component" value="Unassembled WGS sequence"/>
</dbReference>
<protein>
    <recommendedName>
        <fullName evidence="7">Transcription initiation factor TFIID subunit 1</fullName>
    </recommendedName>
</protein>
<dbReference type="PROSITE" id="PS50014">
    <property type="entry name" value="BROMODOMAIN_2"/>
    <property type="match status" value="2"/>
</dbReference>
<evidence type="ECO:0000256" key="4">
    <source>
        <dbReference type="ARBA" id="ARBA00023117"/>
    </source>
</evidence>